<gene>
    <name evidence="1" type="ordered locus">BCA_1911</name>
</gene>
<reference evidence="1 2" key="1">
    <citation type="submission" date="2009-02" db="EMBL/GenBank/DDBJ databases">
        <title>Genome sequence of Bacillus cereus 03BB102.</title>
        <authorList>
            <person name="Dodson R.J."/>
            <person name="Jackson P."/>
            <person name="Munk A.C."/>
            <person name="Brettin T."/>
            <person name="Bruce D."/>
            <person name="Detter C."/>
            <person name="Tapia R."/>
            <person name="Han C."/>
            <person name="Sutton G."/>
            <person name="Sims D."/>
        </authorList>
    </citation>
    <scope>NUCLEOTIDE SEQUENCE [LARGE SCALE GENOMIC DNA]</scope>
    <source>
        <strain evidence="1 2">03BB102</strain>
    </source>
</reference>
<dbReference type="PATRIC" id="fig|572264.18.peg.1855"/>
<organism evidence="1 2">
    <name type="scientific">Bacillus cereus (strain 03BB102)</name>
    <dbReference type="NCBI Taxonomy" id="572264"/>
    <lineage>
        <taxon>Bacteria</taxon>
        <taxon>Bacillati</taxon>
        <taxon>Bacillota</taxon>
        <taxon>Bacilli</taxon>
        <taxon>Bacillales</taxon>
        <taxon>Bacillaceae</taxon>
        <taxon>Bacillus</taxon>
        <taxon>Bacillus cereus group</taxon>
    </lineage>
</organism>
<dbReference type="AlphaFoldDB" id="A0A158RK57"/>
<proteinExistence type="predicted"/>
<sequence length="127" mass="14986">MGSVWDVDNWVDRKVNSFIKSFYPTAIARELDLPLNVVFERLLQLVKDRKLILNWEIRCPECHFTITTLDEFPISLPSTIFCTHCQDDVELSLDYIFPVFSINPEYKEHVRGSARERKKKRELALAR</sequence>
<evidence type="ECO:0000313" key="2">
    <source>
        <dbReference type="Proteomes" id="UP000002210"/>
    </source>
</evidence>
<dbReference type="EMBL" id="CP001407">
    <property type="protein sequence ID" value="ACO27383.1"/>
    <property type="molecule type" value="Genomic_DNA"/>
</dbReference>
<evidence type="ECO:0000313" key="1">
    <source>
        <dbReference type="EMBL" id="ACO27383.1"/>
    </source>
</evidence>
<accession>A0A158RK57</accession>
<name>A0A158RK57_BACC3</name>
<dbReference type="KEGG" id="bcx:BCA_1911"/>
<dbReference type="Proteomes" id="UP000002210">
    <property type="component" value="Chromosome"/>
</dbReference>
<protein>
    <submittedName>
        <fullName evidence="1">Uncharacterized protein</fullName>
    </submittedName>
</protein>
<dbReference type="RefSeq" id="WP_000536058.1">
    <property type="nucleotide sequence ID" value="NC_012472.1"/>
</dbReference>